<dbReference type="Proteomes" id="UP001345013">
    <property type="component" value="Unassembled WGS sequence"/>
</dbReference>
<dbReference type="InterPro" id="IPR017930">
    <property type="entry name" value="Myb_dom"/>
</dbReference>
<feature type="domain" description="HTH myb-type" evidence="3">
    <location>
        <begin position="81"/>
        <end position="127"/>
    </location>
</feature>
<dbReference type="EMBL" id="JAVRRG010000364">
    <property type="protein sequence ID" value="KAK5071373.1"/>
    <property type="molecule type" value="Genomic_DNA"/>
</dbReference>
<sequence length="238" mass="26542">MSVTLMTVKDGKLKPIKLSIWDAFKGAPPAKPRPHRCSCCNTFHKSRGKPEYNAEAEAPVTEPPAGDAAKSDEAKQEQPIFTEEEDAKIIEMKTQNRDTKWADIAEALGREKHDVQNRWKEIRPLESKPGPAETKEKKQDEGKNGDEGAQAPKMSKKEKKAQAKKNKHQEQEQPKKDDTTTGGVSEGKKESAPDTQSAKPAQTNGDDKRKWEKAASKHFDRTGQRITPEQARKMMGAT</sequence>
<name>A0ABR0JU96_9EURO</name>
<dbReference type="CDD" id="cd00167">
    <property type="entry name" value="SANT"/>
    <property type="match status" value="1"/>
</dbReference>
<dbReference type="PROSITE" id="PS51294">
    <property type="entry name" value="HTH_MYB"/>
    <property type="match status" value="1"/>
</dbReference>
<gene>
    <name evidence="4" type="ORF">LTR24_010582</name>
</gene>
<dbReference type="InterPro" id="IPR001005">
    <property type="entry name" value="SANT/Myb"/>
</dbReference>
<protein>
    <recommendedName>
        <fullName evidence="6">Myb-like domain-containing protein</fullName>
    </recommendedName>
</protein>
<dbReference type="InterPro" id="IPR009057">
    <property type="entry name" value="Homeodomain-like_sf"/>
</dbReference>
<evidence type="ECO:0000313" key="5">
    <source>
        <dbReference type="Proteomes" id="UP001345013"/>
    </source>
</evidence>
<feature type="compositionally biased region" description="Basic and acidic residues" evidence="1">
    <location>
        <begin position="205"/>
        <end position="223"/>
    </location>
</feature>
<evidence type="ECO:0000259" key="2">
    <source>
        <dbReference type="PROSITE" id="PS50090"/>
    </source>
</evidence>
<comment type="caution">
    <text evidence="4">The sequence shown here is derived from an EMBL/GenBank/DDBJ whole genome shotgun (WGS) entry which is preliminary data.</text>
</comment>
<feature type="region of interest" description="Disordered" evidence="1">
    <location>
        <begin position="46"/>
        <end position="238"/>
    </location>
</feature>
<organism evidence="4 5">
    <name type="scientific">Lithohypha guttulata</name>
    <dbReference type="NCBI Taxonomy" id="1690604"/>
    <lineage>
        <taxon>Eukaryota</taxon>
        <taxon>Fungi</taxon>
        <taxon>Dikarya</taxon>
        <taxon>Ascomycota</taxon>
        <taxon>Pezizomycotina</taxon>
        <taxon>Eurotiomycetes</taxon>
        <taxon>Chaetothyriomycetidae</taxon>
        <taxon>Chaetothyriales</taxon>
        <taxon>Trichomeriaceae</taxon>
        <taxon>Lithohypha</taxon>
    </lineage>
</organism>
<feature type="compositionally biased region" description="Basic and acidic residues" evidence="1">
    <location>
        <begin position="87"/>
        <end position="126"/>
    </location>
</feature>
<feature type="compositionally biased region" description="Basic and acidic residues" evidence="1">
    <location>
        <begin position="133"/>
        <end position="146"/>
    </location>
</feature>
<accession>A0ABR0JU96</accession>
<evidence type="ECO:0000259" key="3">
    <source>
        <dbReference type="PROSITE" id="PS51294"/>
    </source>
</evidence>
<feature type="compositionally biased region" description="Polar residues" evidence="1">
    <location>
        <begin position="193"/>
        <end position="204"/>
    </location>
</feature>
<dbReference type="Pfam" id="PF13921">
    <property type="entry name" value="Myb_DNA-bind_6"/>
    <property type="match status" value="1"/>
</dbReference>
<feature type="compositionally biased region" description="Basic and acidic residues" evidence="1">
    <location>
        <begin position="168"/>
        <end position="179"/>
    </location>
</feature>
<reference evidence="4 5" key="1">
    <citation type="submission" date="2023-08" db="EMBL/GenBank/DDBJ databases">
        <title>Black Yeasts Isolated from many extreme environments.</title>
        <authorList>
            <person name="Coleine C."/>
            <person name="Stajich J.E."/>
            <person name="Selbmann L."/>
        </authorList>
    </citation>
    <scope>NUCLEOTIDE SEQUENCE [LARGE SCALE GENOMIC DNA]</scope>
    <source>
        <strain evidence="4 5">CCFEE 5885</strain>
    </source>
</reference>
<evidence type="ECO:0000313" key="4">
    <source>
        <dbReference type="EMBL" id="KAK5071373.1"/>
    </source>
</evidence>
<feature type="domain" description="Myb-like" evidence="2">
    <location>
        <begin position="73"/>
        <end position="123"/>
    </location>
</feature>
<feature type="compositionally biased region" description="Basic residues" evidence="1">
    <location>
        <begin position="154"/>
        <end position="167"/>
    </location>
</feature>
<proteinExistence type="predicted"/>
<evidence type="ECO:0000256" key="1">
    <source>
        <dbReference type="SAM" id="MobiDB-lite"/>
    </source>
</evidence>
<evidence type="ECO:0008006" key="6">
    <source>
        <dbReference type="Google" id="ProtNLM"/>
    </source>
</evidence>
<feature type="compositionally biased region" description="Low complexity" evidence="1">
    <location>
        <begin position="55"/>
        <end position="65"/>
    </location>
</feature>
<dbReference type="PROSITE" id="PS50090">
    <property type="entry name" value="MYB_LIKE"/>
    <property type="match status" value="1"/>
</dbReference>
<dbReference type="Gene3D" id="1.10.10.60">
    <property type="entry name" value="Homeodomain-like"/>
    <property type="match status" value="1"/>
</dbReference>
<keyword evidence="5" id="KW-1185">Reference proteome</keyword>
<dbReference type="SUPFAM" id="SSF46689">
    <property type="entry name" value="Homeodomain-like"/>
    <property type="match status" value="1"/>
</dbReference>